<dbReference type="EMBL" id="HG001651">
    <property type="protein sequence ID" value="CDF33609.1"/>
    <property type="molecule type" value="Genomic_DNA"/>
</dbReference>
<reference evidence="2" key="1">
    <citation type="journal article" date="2013" name="Proc. Natl. Acad. Sci. U.S.A.">
        <title>Genome structure and metabolic features in the red seaweed Chondrus crispus shed light on evolution of the Archaeplastida.</title>
        <authorList>
            <person name="Collen J."/>
            <person name="Porcel B."/>
            <person name="Carre W."/>
            <person name="Ball S.G."/>
            <person name="Chaparro C."/>
            <person name="Tonon T."/>
            <person name="Barbeyron T."/>
            <person name="Michel G."/>
            <person name="Noel B."/>
            <person name="Valentin K."/>
            <person name="Elias M."/>
            <person name="Artiguenave F."/>
            <person name="Arun A."/>
            <person name="Aury J.M."/>
            <person name="Barbosa-Neto J.F."/>
            <person name="Bothwell J.H."/>
            <person name="Bouget F.Y."/>
            <person name="Brillet L."/>
            <person name="Cabello-Hurtado F."/>
            <person name="Capella-Gutierrez S."/>
            <person name="Charrier B."/>
            <person name="Cladiere L."/>
            <person name="Cock J.M."/>
            <person name="Coelho S.M."/>
            <person name="Colleoni C."/>
            <person name="Czjzek M."/>
            <person name="Da Silva C."/>
            <person name="Delage L."/>
            <person name="Denoeud F."/>
            <person name="Deschamps P."/>
            <person name="Dittami S.M."/>
            <person name="Gabaldon T."/>
            <person name="Gachon C.M."/>
            <person name="Groisillier A."/>
            <person name="Herve C."/>
            <person name="Jabbari K."/>
            <person name="Katinka M."/>
            <person name="Kloareg B."/>
            <person name="Kowalczyk N."/>
            <person name="Labadie K."/>
            <person name="Leblanc C."/>
            <person name="Lopez P.J."/>
            <person name="McLachlan D.H."/>
            <person name="Meslet-Cladiere L."/>
            <person name="Moustafa A."/>
            <person name="Nehr Z."/>
            <person name="Nyvall Collen P."/>
            <person name="Panaud O."/>
            <person name="Partensky F."/>
            <person name="Poulain J."/>
            <person name="Rensing S.A."/>
            <person name="Rousvoal S."/>
            <person name="Samson G."/>
            <person name="Symeonidi A."/>
            <person name="Weissenbach J."/>
            <person name="Zambounis A."/>
            <person name="Wincker P."/>
            <person name="Boyen C."/>
        </authorList>
    </citation>
    <scope>NUCLEOTIDE SEQUENCE [LARGE SCALE GENOMIC DNA]</scope>
    <source>
        <strain evidence="2">cv. Stackhouse</strain>
    </source>
</reference>
<gene>
    <name evidence="1" type="ORF">CHC_T00002147001</name>
</gene>
<name>R7Q6G3_CHOCR</name>
<dbReference type="Proteomes" id="UP000012073">
    <property type="component" value="Unassembled WGS sequence"/>
</dbReference>
<dbReference type="Gramene" id="CDF33609">
    <property type="protein sequence ID" value="CDF33609"/>
    <property type="gene ID" value="CHC_T00002147001"/>
</dbReference>
<evidence type="ECO:0000313" key="1">
    <source>
        <dbReference type="EMBL" id="CDF33609.1"/>
    </source>
</evidence>
<protein>
    <submittedName>
        <fullName evidence="1">Uncharacterized protein</fullName>
    </submittedName>
</protein>
<accession>R7Q6G3</accession>
<organism evidence="1 2">
    <name type="scientific">Chondrus crispus</name>
    <name type="common">Carrageen Irish moss</name>
    <name type="synonym">Polymorpha crispa</name>
    <dbReference type="NCBI Taxonomy" id="2769"/>
    <lineage>
        <taxon>Eukaryota</taxon>
        <taxon>Rhodophyta</taxon>
        <taxon>Florideophyceae</taxon>
        <taxon>Rhodymeniophycidae</taxon>
        <taxon>Gigartinales</taxon>
        <taxon>Gigartinaceae</taxon>
        <taxon>Chondrus</taxon>
    </lineage>
</organism>
<dbReference type="GeneID" id="17321149"/>
<keyword evidence="2" id="KW-1185">Reference proteome</keyword>
<evidence type="ECO:0000313" key="2">
    <source>
        <dbReference type="Proteomes" id="UP000012073"/>
    </source>
</evidence>
<sequence length="57" mass="6207">MIGQCDYCTRRGRDVAVVPGSGRGHASRRRSWAGDAAWREAPPDTLEISTANLHAAR</sequence>
<dbReference type="RefSeq" id="XP_005713412.1">
    <property type="nucleotide sequence ID" value="XM_005713355.1"/>
</dbReference>
<dbReference type="AlphaFoldDB" id="R7Q6G3"/>
<dbReference type="KEGG" id="ccp:CHC_T00002147001"/>
<proteinExistence type="predicted"/>